<dbReference type="RefSeq" id="WP_349300679.1">
    <property type="nucleotide sequence ID" value="NZ_JBEDNQ010000011.1"/>
</dbReference>
<organism evidence="1 2">
    <name type="scientific">Pseudonocardia nematodicida</name>
    <dbReference type="NCBI Taxonomy" id="1206997"/>
    <lineage>
        <taxon>Bacteria</taxon>
        <taxon>Bacillati</taxon>
        <taxon>Actinomycetota</taxon>
        <taxon>Actinomycetes</taxon>
        <taxon>Pseudonocardiales</taxon>
        <taxon>Pseudonocardiaceae</taxon>
        <taxon>Pseudonocardia</taxon>
    </lineage>
</organism>
<gene>
    <name evidence="1" type="ORF">WIS52_24330</name>
</gene>
<evidence type="ECO:0000313" key="2">
    <source>
        <dbReference type="Proteomes" id="UP001494902"/>
    </source>
</evidence>
<reference evidence="1 2" key="1">
    <citation type="submission" date="2024-03" db="EMBL/GenBank/DDBJ databases">
        <title>Draft genome sequence of Pseudonocardia nematodicida JCM 31783.</title>
        <authorList>
            <person name="Butdee W."/>
            <person name="Duangmal K."/>
        </authorList>
    </citation>
    <scope>NUCLEOTIDE SEQUENCE [LARGE SCALE GENOMIC DNA]</scope>
    <source>
        <strain evidence="1 2">JCM 31783</strain>
    </source>
</reference>
<proteinExistence type="predicted"/>
<comment type="caution">
    <text evidence="1">The sequence shown here is derived from an EMBL/GenBank/DDBJ whole genome shotgun (WGS) entry which is preliminary data.</text>
</comment>
<accession>A0ABV1KJ32</accession>
<keyword evidence="2" id="KW-1185">Reference proteome</keyword>
<dbReference type="Proteomes" id="UP001494902">
    <property type="component" value="Unassembled WGS sequence"/>
</dbReference>
<protein>
    <submittedName>
        <fullName evidence="1">Uncharacterized protein</fullName>
    </submittedName>
</protein>
<dbReference type="EMBL" id="JBEDNQ010000011">
    <property type="protein sequence ID" value="MEQ3553612.1"/>
    <property type="molecule type" value="Genomic_DNA"/>
</dbReference>
<sequence>MDDRGWDDDRAAELVVVLAALAGRDVGDAEARVVVAHSRALSPDDANTIWQRHHRAPRTVPLRDYLAMTLRFVERDPPA</sequence>
<evidence type="ECO:0000313" key="1">
    <source>
        <dbReference type="EMBL" id="MEQ3553612.1"/>
    </source>
</evidence>
<name>A0ABV1KJ32_9PSEU</name>